<name>A0A481Z8C1_9VIRU</name>
<feature type="transmembrane region" description="Helical" evidence="1">
    <location>
        <begin position="21"/>
        <end position="43"/>
    </location>
</feature>
<dbReference type="EMBL" id="MK500535">
    <property type="protein sequence ID" value="QBK91390.1"/>
    <property type="molecule type" value="Genomic_DNA"/>
</dbReference>
<gene>
    <name evidence="2" type="ORF">LCPAC302_00100</name>
</gene>
<evidence type="ECO:0000256" key="1">
    <source>
        <dbReference type="SAM" id="Phobius"/>
    </source>
</evidence>
<keyword evidence="1" id="KW-1133">Transmembrane helix</keyword>
<organism evidence="2">
    <name type="scientific">Pithovirus LCPAC302</name>
    <dbReference type="NCBI Taxonomy" id="2506593"/>
    <lineage>
        <taxon>Viruses</taxon>
        <taxon>Pithoviruses</taxon>
    </lineage>
</organism>
<protein>
    <submittedName>
        <fullName evidence="2">Uncharacterized protein</fullName>
    </submittedName>
</protein>
<reference evidence="2" key="1">
    <citation type="journal article" date="2019" name="MBio">
        <title>Virus Genomes from Deep Sea Sediments Expand the Ocean Megavirome and Support Independent Origins of Viral Gigantism.</title>
        <authorList>
            <person name="Backstrom D."/>
            <person name="Yutin N."/>
            <person name="Jorgensen S.L."/>
            <person name="Dharamshi J."/>
            <person name="Homa F."/>
            <person name="Zaremba-Niedwiedzka K."/>
            <person name="Spang A."/>
            <person name="Wolf Y.I."/>
            <person name="Koonin E.V."/>
            <person name="Ettema T.J."/>
        </authorList>
    </citation>
    <scope>NUCLEOTIDE SEQUENCE</scope>
</reference>
<proteinExistence type="predicted"/>
<keyword evidence="1" id="KW-0812">Transmembrane</keyword>
<evidence type="ECO:0000313" key="2">
    <source>
        <dbReference type="EMBL" id="QBK91390.1"/>
    </source>
</evidence>
<feature type="transmembrane region" description="Helical" evidence="1">
    <location>
        <begin position="49"/>
        <end position="70"/>
    </location>
</feature>
<sequence length="116" mass="12670">MCTGHDPNEACSWPKKTVRAAIALICIPMIIGFSCVIMVLLFTKGQYESALGILASLTGIAGTIVGYYFGSRSAESAADKIITMEHEILESRNKEILSRTLPTSYQNADLREVVEQ</sequence>
<accession>A0A481Z8C1</accession>
<keyword evidence="1" id="KW-0472">Membrane</keyword>